<evidence type="ECO:0000313" key="10">
    <source>
        <dbReference type="EMBL" id="KAF9598212.1"/>
    </source>
</evidence>
<evidence type="ECO:0000256" key="7">
    <source>
        <dbReference type="ARBA" id="ARBA00023316"/>
    </source>
</evidence>
<dbReference type="Pfam" id="PF00295">
    <property type="entry name" value="Glyco_hydro_28"/>
    <property type="match status" value="1"/>
</dbReference>
<evidence type="ECO:0000256" key="6">
    <source>
        <dbReference type="ARBA" id="ARBA00023295"/>
    </source>
</evidence>
<evidence type="ECO:0000256" key="3">
    <source>
        <dbReference type="ARBA" id="ARBA00022512"/>
    </source>
</evidence>
<protein>
    <recommendedName>
        <fullName evidence="12">Polygalacturonase</fullName>
    </recommendedName>
</protein>
<accession>A0A835HH18</accession>
<dbReference type="Gene3D" id="2.160.20.10">
    <property type="entry name" value="Single-stranded right-handed beta-helix, Pectin lyase-like"/>
    <property type="match status" value="1"/>
</dbReference>
<keyword evidence="3" id="KW-0134">Cell wall</keyword>
<dbReference type="Proteomes" id="UP000631114">
    <property type="component" value="Unassembled WGS sequence"/>
</dbReference>
<keyword evidence="4" id="KW-0964">Secreted</keyword>
<dbReference type="InterPro" id="IPR006626">
    <property type="entry name" value="PbH1"/>
</dbReference>
<feature type="active site" evidence="8">
    <location>
        <position position="147"/>
    </location>
</feature>
<dbReference type="SUPFAM" id="SSF51126">
    <property type="entry name" value="Pectin lyase-like"/>
    <property type="match status" value="1"/>
</dbReference>
<evidence type="ECO:0000256" key="2">
    <source>
        <dbReference type="ARBA" id="ARBA00008834"/>
    </source>
</evidence>
<evidence type="ECO:0000256" key="4">
    <source>
        <dbReference type="ARBA" id="ARBA00022525"/>
    </source>
</evidence>
<comment type="caution">
    <text evidence="10">The sequence shown here is derived from an EMBL/GenBank/DDBJ whole genome shotgun (WGS) entry which is preliminary data.</text>
</comment>
<dbReference type="InterPro" id="IPR000743">
    <property type="entry name" value="Glyco_hydro_28"/>
</dbReference>
<reference evidence="10 11" key="1">
    <citation type="submission" date="2020-10" db="EMBL/GenBank/DDBJ databases">
        <title>The Coptis chinensis genome and diversification of protoberbering-type alkaloids.</title>
        <authorList>
            <person name="Wang B."/>
            <person name="Shu S."/>
            <person name="Song C."/>
            <person name="Liu Y."/>
        </authorList>
    </citation>
    <scope>NUCLEOTIDE SEQUENCE [LARGE SCALE GENOMIC DNA]</scope>
    <source>
        <strain evidence="10">HL-2020</strain>
        <tissue evidence="10">Leaf</tissue>
    </source>
</reference>
<keyword evidence="11" id="KW-1185">Reference proteome</keyword>
<organism evidence="10 11">
    <name type="scientific">Coptis chinensis</name>
    <dbReference type="NCBI Taxonomy" id="261450"/>
    <lineage>
        <taxon>Eukaryota</taxon>
        <taxon>Viridiplantae</taxon>
        <taxon>Streptophyta</taxon>
        <taxon>Embryophyta</taxon>
        <taxon>Tracheophyta</taxon>
        <taxon>Spermatophyta</taxon>
        <taxon>Magnoliopsida</taxon>
        <taxon>Ranunculales</taxon>
        <taxon>Ranunculaceae</taxon>
        <taxon>Coptidoideae</taxon>
        <taxon>Coptis</taxon>
    </lineage>
</organism>
<dbReference type="EMBL" id="JADFTS010000007">
    <property type="protein sequence ID" value="KAF9598212.1"/>
    <property type="molecule type" value="Genomic_DNA"/>
</dbReference>
<dbReference type="InterPro" id="IPR011050">
    <property type="entry name" value="Pectin_lyase_fold/virulence"/>
</dbReference>
<dbReference type="OrthoDB" id="187139at2759"/>
<keyword evidence="6 9" id="KW-0326">Glycosidase</keyword>
<evidence type="ECO:0000256" key="1">
    <source>
        <dbReference type="ARBA" id="ARBA00004191"/>
    </source>
</evidence>
<evidence type="ECO:0000256" key="5">
    <source>
        <dbReference type="ARBA" id="ARBA00022801"/>
    </source>
</evidence>
<keyword evidence="5 9" id="KW-0378">Hydrolase</keyword>
<evidence type="ECO:0000256" key="8">
    <source>
        <dbReference type="PROSITE-ProRule" id="PRU10052"/>
    </source>
</evidence>
<dbReference type="GO" id="GO:0071555">
    <property type="term" value="P:cell wall organization"/>
    <property type="evidence" value="ECO:0007669"/>
    <property type="project" value="UniProtKB-KW"/>
</dbReference>
<evidence type="ECO:0000256" key="9">
    <source>
        <dbReference type="RuleBase" id="RU361169"/>
    </source>
</evidence>
<sequence length="301" mass="31672">MSAFEDSAWLEFKDLSSINITGAGTGMLDGQGEASYGRSGCHNAGGKCENYPITLKIVKVSGGTINNIALVNSKGFHMNLLMSNDILVQDLNITAPSKSPNTDGIHISQSTKINKTSSTIGVGDDCISIGPGSNNIFISKIICGPGHGISVGSLGKYPNEQDVSGVHVQNCTLIGTDNGVRVKSWPGSPPSKANNLTFEDIIMTNVKNPIIIDQEYCPGRGCETNKPSQVKISDVLFKNIRGTATTKSEVTLVCSSSMACENVVLANIDLKYILPDGPATSTCTNVKGISITGMENPQPCS</sequence>
<proteinExistence type="inferred from homology"/>
<dbReference type="InterPro" id="IPR012334">
    <property type="entry name" value="Pectin_lyas_fold"/>
</dbReference>
<comment type="similarity">
    <text evidence="2 9">Belongs to the glycosyl hydrolase 28 family.</text>
</comment>
<evidence type="ECO:0000313" key="11">
    <source>
        <dbReference type="Proteomes" id="UP000631114"/>
    </source>
</evidence>
<comment type="subcellular location">
    <subcellularLocation>
        <location evidence="1">Secreted</location>
        <location evidence="1">Cell wall</location>
    </subcellularLocation>
</comment>
<keyword evidence="7" id="KW-0961">Cell wall biogenesis/degradation</keyword>
<gene>
    <name evidence="10" type="ORF">IFM89_025909</name>
</gene>
<dbReference type="SMART" id="SM00710">
    <property type="entry name" value="PbH1"/>
    <property type="match status" value="4"/>
</dbReference>
<dbReference type="GO" id="GO:0005975">
    <property type="term" value="P:carbohydrate metabolic process"/>
    <property type="evidence" value="ECO:0007669"/>
    <property type="project" value="InterPro"/>
</dbReference>
<name>A0A835HH18_9MAGN</name>
<dbReference type="AlphaFoldDB" id="A0A835HH18"/>
<dbReference type="GO" id="GO:0004650">
    <property type="term" value="F:polygalacturonase activity"/>
    <property type="evidence" value="ECO:0007669"/>
    <property type="project" value="InterPro"/>
</dbReference>
<dbReference type="PANTHER" id="PTHR31375">
    <property type="match status" value="1"/>
</dbReference>
<dbReference type="PROSITE" id="PS00502">
    <property type="entry name" value="POLYGALACTURONASE"/>
    <property type="match status" value="1"/>
</dbReference>
<evidence type="ECO:0008006" key="12">
    <source>
        <dbReference type="Google" id="ProtNLM"/>
    </source>
</evidence>